<dbReference type="Pfam" id="PF02525">
    <property type="entry name" value="Flavodoxin_2"/>
    <property type="match status" value="1"/>
</dbReference>
<protein>
    <recommendedName>
        <fullName evidence="6">FMN dependent NADH:quinone oxidoreductase</fullName>
        <ecNumber evidence="6">1.6.5.-</ecNumber>
    </recommendedName>
    <alternativeName>
        <fullName evidence="6">Azo-dye reductase</fullName>
    </alternativeName>
    <alternativeName>
        <fullName evidence="6">FMN-dependent NADH-azo compound oxidoreductase</fullName>
    </alternativeName>
    <alternativeName>
        <fullName evidence="6">FMN-dependent NADH-azoreductase</fullName>
        <ecNumber evidence="6">1.7.1.17</ecNumber>
    </alternativeName>
</protein>
<name>A0A9X2SBZ2_9BACL</name>
<dbReference type="Proteomes" id="UP001141950">
    <property type="component" value="Unassembled WGS sequence"/>
</dbReference>
<evidence type="ECO:0000256" key="3">
    <source>
        <dbReference type="ARBA" id="ARBA00023002"/>
    </source>
</evidence>
<dbReference type="InterPro" id="IPR050104">
    <property type="entry name" value="FMN-dep_NADH:Q_OxRdtase_AzoR1"/>
</dbReference>
<comment type="catalytic activity">
    <reaction evidence="5">
        <text>N,N-dimethyl-1,4-phenylenediamine + anthranilate + 2 NAD(+) = 2-(4-dimethylaminophenyl)diazenylbenzoate + 2 NADH + 2 H(+)</text>
        <dbReference type="Rhea" id="RHEA:55872"/>
        <dbReference type="ChEBI" id="CHEBI:15378"/>
        <dbReference type="ChEBI" id="CHEBI:15783"/>
        <dbReference type="ChEBI" id="CHEBI:16567"/>
        <dbReference type="ChEBI" id="CHEBI:57540"/>
        <dbReference type="ChEBI" id="CHEBI:57945"/>
        <dbReference type="ChEBI" id="CHEBI:71579"/>
        <dbReference type="EC" id="1.7.1.17"/>
    </reaction>
    <physiologicalReaction direction="right-to-left" evidence="5">
        <dbReference type="Rhea" id="RHEA:55874"/>
    </physiologicalReaction>
</comment>
<gene>
    <name evidence="6" type="primary">azoR</name>
    <name evidence="8" type="ORF">NQZ67_26940</name>
</gene>
<dbReference type="HAMAP" id="MF_01216">
    <property type="entry name" value="Azoreductase_type1"/>
    <property type="match status" value="1"/>
</dbReference>
<dbReference type="GO" id="GO:0010181">
    <property type="term" value="F:FMN binding"/>
    <property type="evidence" value="ECO:0007669"/>
    <property type="project" value="UniProtKB-UniRule"/>
</dbReference>
<comment type="caution">
    <text evidence="8">The sequence shown here is derived from an EMBL/GenBank/DDBJ whole genome shotgun (WGS) entry which is preliminary data.</text>
</comment>
<evidence type="ECO:0000256" key="1">
    <source>
        <dbReference type="ARBA" id="ARBA00022630"/>
    </source>
</evidence>
<comment type="similarity">
    <text evidence="6">Belongs to the azoreductase type 1 family.</text>
</comment>
<dbReference type="EC" id="1.6.5.-" evidence="6"/>
<evidence type="ECO:0000256" key="5">
    <source>
        <dbReference type="ARBA" id="ARBA00048542"/>
    </source>
</evidence>
<dbReference type="EMBL" id="JANIPJ010000028">
    <property type="protein sequence ID" value="MCR2807530.1"/>
    <property type="molecule type" value="Genomic_DNA"/>
</dbReference>
<comment type="function">
    <text evidence="6">Also exhibits azoreductase activity. Catalyzes the reductive cleavage of the azo bond in aromatic azo compounds to the corresponding amines.</text>
</comment>
<comment type="catalytic activity">
    <reaction evidence="6">
        <text>2 a quinone + NADH + H(+) = 2 a 1,4-benzosemiquinone + NAD(+)</text>
        <dbReference type="Rhea" id="RHEA:65952"/>
        <dbReference type="ChEBI" id="CHEBI:15378"/>
        <dbReference type="ChEBI" id="CHEBI:57540"/>
        <dbReference type="ChEBI" id="CHEBI:57945"/>
        <dbReference type="ChEBI" id="CHEBI:132124"/>
        <dbReference type="ChEBI" id="CHEBI:134225"/>
    </reaction>
</comment>
<dbReference type="PANTHER" id="PTHR43741">
    <property type="entry name" value="FMN-DEPENDENT NADH-AZOREDUCTASE 1"/>
    <property type="match status" value="1"/>
</dbReference>
<dbReference type="EC" id="1.7.1.17" evidence="6"/>
<organism evidence="8 9">
    <name type="scientific">Paenibacillus soyae</name>
    <dbReference type="NCBI Taxonomy" id="2969249"/>
    <lineage>
        <taxon>Bacteria</taxon>
        <taxon>Bacillati</taxon>
        <taxon>Bacillota</taxon>
        <taxon>Bacilli</taxon>
        <taxon>Bacillales</taxon>
        <taxon>Paenibacillaceae</taxon>
        <taxon>Paenibacillus</taxon>
    </lineage>
</organism>
<keyword evidence="2 6" id="KW-0288">FMN</keyword>
<comment type="caution">
    <text evidence="6">Lacks conserved residue(s) required for the propagation of feature annotation.</text>
</comment>
<evidence type="ECO:0000256" key="6">
    <source>
        <dbReference type="HAMAP-Rule" id="MF_01216"/>
    </source>
</evidence>
<comment type="subunit">
    <text evidence="6">Homodimer.</text>
</comment>
<dbReference type="AlphaFoldDB" id="A0A9X2SBZ2"/>
<evidence type="ECO:0000313" key="9">
    <source>
        <dbReference type="Proteomes" id="UP001141950"/>
    </source>
</evidence>
<dbReference type="PANTHER" id="PTHR43741:SF4">
    <property type="entry name" value="FMN-DEPENDENT NADH:QUINONE OXIDOREDUCTASE"/>
    <property type="match status" value="1"/>
</dbReference>
<dbReference type="InterPro" id="IPR003680">
    <property type="entry name" value="Flavodoxin_fold"/>
</dbReference>
<evidence type="ECO:0000313" key="8">
    <source>
        <dbReference type="EMBL" id="MCR2807530.1"/>
    </source>
</evidence>
<accession>A0A9X2SBZ2</accession>
<dbReference type="GO" id="GO:0016655">
    <property type="term" value="F:oxidoreductase activity, acting on NAD(P)H, quinone or similar compound as acceptor"/>
    <property type="evidence" value="ECO:0007669"/>
    <property type="project" value="InterPro"/>
</dbReference>
<feature type="domain" description="Flavodoxin-like fold" evidence="7">
    <location>
        <begin position="3"/>
        <end position="193"/>
    </location>
</feature>
<keyword evidence="3 6" id="KW-0560">Oxidoreductase</keyword>
<comment type="function">
    <text evidence="6">Quinone reductase that provides resistance to thiol-specific stress caused by electrophilic quinones.</text>
</comment>
<dbReference type="InterPro" id="IPR029039">
    <property type="entry name" value="Flavoprotein-like_sf"/>
</dbReference>
<dbReference type="GO" id="GO:0009055">
    <property type="term" value="F:electron transfer activity"/>
    <property type="evidence" value="ECO:0007669"/>
    <property type="project" value="UniProtKB-UniRule"/>
</dbReference>
<reference evidence="8" key="1">
    <citation type="submission" date="2022-08" db="EMBL/GenBank/DDBJ databases">
        <title>The genomic sequence of strain Paenibacillus sp. SCIV0701.</title>
        <authorList>
            <person name="Zhao H."/>
        </authorList>
    </citation>
    <scope>NUCLEOTIDE SEQUENCE</scope>
    <source>
        <strain evidence="8">SCIV0701</strain>
    </source>
</reference>
<evidence type="ECO:0000256" key="4">
    <source>
        <dbReference type="ARBA" id="ARBA00023027"/>
    </source>
</evidence>
<proteinExistence type="inferred from homology"/>
<comment type="cofactor">
    <cofactor evidence="6">
        <name>FMN</name>
        <dbReference type="ChEBI" id="CHEBI:58210"/>
    </cofactor>
    <text evidence="6">Binds 1 FMN per subunit.</text>
</comment>
<dbReference type="Gene3D" id="3.40.50.360">
    <property type="match status" value="1"/>
</dbReference>
<dbReference type="GO" id="GO:0016652">
    <property type="term" value="F:oxidoreductase activity, acting on NAD(P)H as acceptor"/>
    <property type="evidence" value="ECO:0007669"/>
    <property type="project" value="UniProtKB-UniRule"/>
</dbReference>
<dbReference type="RefSeq" id="WP_257452079.1">
    <property type="nucleotide sequence ID" value="NZ_JANIPJ010000028.1"/>
</dbReference>
<dbReference type="SUPFAM" id="SSF52218">
    <property type="entry name" value="Flavoproteins"/>
    <property type="match status" value="1"/>
</dbReference>
<dbReference type="NCBIfam" id="NF010075">
    <property type="entry name" value="PRK13556.1"/>
    <property type="match status" value="1"/>
</dbReference>
<evidence type="ECO:0000256" key="2">
    <source>
        <dbReference type="ARBA" id="ARBA00022643"/>
    </source>
</evidence>
<keyword evidence="9" id="KW-1185">Reference proteome</keyword>
<feature type="binding site" evidence="6">
    <location>
        <begin position="17"/>
        <end position="19"/>
    </location>
    <ligand>
        <name>FMN</name>
        <dbReference type="ChEBI" id="CHEBI:58210"/>
    </ligand>
</feature>
<evidence type="ECO:0000259" key="7">
    <source>
        <dbReference type="Pfam" id="PF02525"/>
    </source>
</evidence>
<keyword evidence="1 6" id="KW-0285">Flavoprotein</keyword>
<sequence length="208" mass="23304">MAKVLMVKANDRSAEQSVSVKMYEAFLQTYREANPEDQIEELHLYEAELPYYGDKAISGLYKQAQGMELSPDEEKAASLANRYMDQFLDSDKIVFAFPLWNCTIPAPLITYLSYLTQAGKTFRFTSQGPVGLVGDKKVVLLNARGGNYSNEFMAPFEMAVTYMRNMLGMWGIHNPETVIIEGHNQHDDNPADIIEAGIRNTVALASGF</sequence>
<keyword evidence="4 6" id="KW-0520">NAD</keyword>
<dbReference type="InterPro" id="IPR023048">
    <property type="entry name" value="NADH:quinone_OxRdtase_FMN_depd"/>
</dbReference>